<evidence type="ECO:0000313" key="7">
    <source>
        <dbReference type="EMBL" id="CKT46173.1"/>
    </source>
</evidence>
<protein>
    <submittedName>
        <fullName evidence="6">TetR family transcriptional regulator</fullName>
    </submittedName>
    <submittedName>
        <fullName evidence="11">TetR/AcrR family transcriptional regulator</fullName>
    </submittedName>
</protein>
<dbReference type="AlphaFoldDB" id="A0A045ISS5"/>
<evidence type="ECO:0000313" key="6">
    <source>
        <dbReference type="EMBL" id="CFE46390.1"/>
    </source>
</evidence>
<evidence type="ECO:0000313" key="20">
    <source>
        <dbReference type="Proteomes" id="UP000189452"/>
    </source>
</evidence>
<keyword evidence="2 4" id="KW-0238">DNA-binding</keyword>
<dbReference type="Proteomes" id="UP000671119">
    <property type="component" value="Unassembled WGS sequence"/>
</dbReference>
<dbReference type="InterPro" id="IPR009057">
    <property type="entry name" value="Homeodomain-like_sf"/>
</dbReference>
<dbReference type="PANTHER" id="PTHR30055:SF234">
    <property type="entry name" value="HTH-TYPE TRANSCRIPTIONAL REGULATOR BETI"/>
    <property type="match status" value="1"/>
</dbReference>
<dbReference type="EMBL" id="QTBD01000165">
    <property type="protein sequence ID" value="REQ50619.1"/>
    <property type="molecule type" value="Genomic_DNA"/>
</dbReference>
<dbReference type="InterPro" id="IPR001647">
    <property type="entry name" value="HTH_TetR"/>
</dbReference>
<dbReference type="RefSeq" id="WP_003401656.1">
    <property type="nucleotide sequence ID" value="NZ_AP017901.1"/>
</dbReference>
<evidence type="ECO:0000313" key="9">
    <source>
        <dbReference type="EMBL" id="COV56091.1"/>
    </source>
</evidence>
<dbReference type="EMBL" id="LR027516">
    <property type="protein sequence ID" value="VCU48556.1"/>
    <property type="molecule type" value="Genomic_DNA"/>
</dbReference>
<feature type="domain" description="HTH tetR-type" evidence="5">
    <location>
        <begin position="7"/>
        <end position="67"/>
    </location>
</feature>
<dbReference type="Proteomes" id="UP000048600">
    <property type="component" value="Unassembled WGS sequence"/>
</dbReference>
<reference evidence="15 16" key="1">
    <citation type="submission" date="2015-03" db="EMBL/GenBank/DDBJ databases">
        <authorList>
            <consortium name="Pathogen Informatics"/>
        </authorList>
    </citation>
    <scope>NUCLEOTIDE SEQUENCE [LARGE SCALE GENOMIC DNA]</scope>
    <source>
        <strain evidence="7 18">Bir 187</strain>
        <strain evidence="6 16">H09601792</strain>
        <strain evidence="9 15">M09401471</strain>
        <strain evidence="10 17">P00601463</strain>
    </source>
</reference>
<evidence type="ECO:0000313" key="15">
    <source>
        <dbReference type="Proteomes" id="UP000044938"/>
    </source>
</evidence>
<dbReference type="Proteomes" id="UP000044938">
    <property type="component" value="Unassembled WGS sequence"/>
</dbReference>
<dbReference type="Proteomes" id="UP000256381">
    <property type="component" value="Unassembled WGS sequence"/>
</dbReference>
<feature type="DNA-binding region" description="H-T-H motif" evidence="4">
    <location>
        <begin position="30"/>
        <end position="49"/>
    </location>
</feature>
<dbReference type="EMBL" id="CFOH01000011">
    <property type="protein sequence ID" value="CFE46390.1"/>
    <property type="molecule type" value="Genomic_DNA"/>
</dbReference>
<evidence type="ECO:0000313" key="13">
    <source>
        <dbReference type="EMBL" id="REQ50619.1"/>
    </source>
</evidence>
<reference evidence="8 19" key="2">
    <citation type="submission" date="2015-03" db="EMBL/GenBank/DDBJ databases">
        <authorList>
            <consortium name="Pathogen Informatics"/>
            <person name="Murphy D."/>
        </authorList>
    </citation>
    <scope>NUCLEOTIDE SEQUENCE [LARGE SCALE GENOMIC DNA]</scope>
    <source>
        <strain evidence="8 19">0268S</strain>
    </source>
</reference>
<gene>
    <name evidence="12" type="ORF">A4S10_00352</name>
    <name evidence="14" type="ORF">DKC2_0359</name>
    <name evidence="13" type="ORF">DSJ38_14330</name>
    <name evidence="6" type="ORF">ERS007688_00140</name>
    <name evidence="9" type="ORF">ERS007720_00467</name>
    <name evidence="10" type="ORF">ERS007741_00908</name>
    <name evidence="7" type="ORF">ERS027661_04390</name>
    <name evidence="8" type="ORF">ERS094118_03255</name>
    <name evidence="11" type="ORF">J8J21_00030</name>
</gene>
<sequence length="246" mass="25933">MARSIPADRFSAIVAASARVFIAHGYQRTQVQDVADALALAKGTLYGYAQGKAALFAAAVRYGDAQEALPLASELPVAAPVAGEIAAVVSARLAGEVTDMRLTHALRATLPPGATTGDARAELAGIVTDLYSRLARHRIALKLVDRCAPELPDLAEVWFGTGRNAQVDAVQAYLVHRERAGLLILPGPAPMVARTIVELCALWAVHLHFDPSPEPWSIVQPGVIDDDAIAATLAEFVVRATTASSD</sequence>
<dbReference type="SUPFAM" id="SSF46689">
    <property type="entry name" value="Homeodomain-like"/>
    <property type="match status" value="1"/>
</dbReference>
<dbReference type="InterPro" id="IPR050109">
    <property type="entry name" value="HTH-type_TetR-like_transc_reg"/>
</dbReference>
<dbReference type="EMBL" id="COPH01000029">
    <property type="protein sequence ID" value="CLW77029.1"/>
    <property type="molecule type" value="Genomic_DNA"/>
</dbReference>
<evidence type="ECO:0000313" key="23">
    <source>
        <dbReference type="Proteomes" id="UP000671119"/>
    </source>
</evidence>
<reference evidence="13" key="6">
    <citation type="submission" date="2018-07" db="EMBL/GenBank/DDBJ databases">
        <authorList>
            <person name="Shah S."/>
            <person name="Brown T."/>
            <person name="Auld S."/>
            <person name="Bratton K."/>
            <person name="Narechania A."/>
            <person name="Mathema B."/>
            <person name="Gandhi N."/>
        </authorList>
    </citation>
    <scope>NUCLEOTIDE SEQUENCE</scope>
    <source>
        <strain evidence="13">32301_S10</strain>
    </source>
</reference>
<reference evidence="13 21" key="4">
    <citation type="journal article" date="2017" name="N. Engl. J. Med.">
        <title>Transmission of Extensively Drug-Resistant Tuberculosis in South Africa.</title>
        <authorList>
            <person name="Shah N.S."/>
            <person name="Auld S.C."/>
            <person name="Brust J.C."/>
            <person name="Mathema B."/>
            <person name="Ismail N."/>
            <person name="Moodley P."/>
            <person name="Mlisana K."/>
            <person name="Allana S."/>
            <person name="Campbell A."/>
            <person name="Mthiyane T."/>
            <person name="Morris N."/>
            <person name="Mpangase P."/>
            <person name="van der Meulen H."/>
            <person name="Omar S.V."/>
            <person name="Brown T.S."/>
            <person name="Narechania A."/>
            <person name="Shaskina E."/>
            <person name="Kapwata T."/>
            <person name="Kreiswirth B."/>
            <person name="Gandhi N.R."/>
        </authorList>
    </citation>
    <scope>NUCLEOTIDE SEQUENCE [LARGE SCALE GENOMIC DNA]</scope>
    <source>
        <strain evidence="13 21">32301_S10</strain>
    </source>
</reference>
<dbReference type="Proteomes" id="UP000300237">
    <property type="component" value="Chromosome"/>
</dbReference>
<dbReference type="Proteomes" id="UP000046947">
    <property type="component" value="Unassembled WGS sequence"/>
</dbReference>
<evidence type="ECO:0000256" key="4">
    <source>
        <dbReference type="PROSITE-ProRule" id="PRU00335"/>
    </source>
</evidence>
<dbReference type="Gene3D" id="1.10.357.10">
    <property type="entry name" value="Tetracycline Repressor, domain 2"/>
    <property type="match status" value="2"/>
</dbReference>
<evidence type="ECO:0000313" key="16">
    <source>
        <dbReference type="Proteomes" id="UP000046947"/>
    </source>
</evidence>
<dbReference type="EMBL" id="CNFU01001473">
    <property type="protein sequence ID" value="CKT46173.1"/>
    <property type="molecule type" value="Genomic_DNA"/>
</dbReference>
<reference evidence="14 22" key="7">
    <citation type="submission" date="2018-08" db="EMBL/GenBank/DDBJ databases">
        <authorList>
            <person name="Fokvardsen B D."/>
            <person name="Norman A."/>
        </authorList>
    </citation>
    <scope>NUCLEOTIDE SEQUENCE [LARGE SCALE GENOMIC DNA]</scope>
    <source>
        <strain evidence="14 22">DKC2</strain>
    </source>
</reference>
<dbReference type="GeneID" id="45424297"/>
<evidence type="ECO:0000313" key="17">
    <source>
        <dbReference type="Proteomes" id="UP000048600"/>
    </source>
</evidence>
<proteinExistence type="predicted"/>
<reference evidence="12 20" key="5">
    <citation type="submission" date="2017-02" db="EMBL/GenBank/DDBJ databases">
        <title>Protein polymorphisms may explain contrasting epidemiological fitness of two variants of a multidrug-resistant Mycobacterium tuberculosis strain.</title>
        <authorList>
            <person name="Bigi M.M."/>
            <person name="Lopez B."/>
            <person name="Blanco F.C."/>
            <person name="Sasiain M.C."/>
            <person name="De La Barrera S."/>
            <person name="Ritacco V."/>
            <person name="Bigi F."/>
            <person name="Soria M.A."/>
        </authorList>
    </citation>
    <scope>NUCLEOTIDE SEQUENCE [LARGE SCALE GENOMIC DNA]</scope>
    <source>
        <strain evidence="12 20">6548</strain>
    </source>
</reference>
<dbReference type="GO" id="GO:0003700">
    <property type="term" value="F:DNA-binding transcription factor activity"/>
    <property type="evidence" value="ECO:0007669"/>
    <property type="project" value="TreeGrafter"/>
</dbReference>
<dbReference type="EMBL" id="LWDQ01000001">
    <property type="protein sequence ID" value="OMH58203.1"/>
    <property type="molecule type" value="Genomic_DNA"/>
</dbReference>
<evidence type="ECO:0000313" key="18">
    <source>
        <dbReference type="Proteomes" id="UP000049023"/>
    </source>
</evidence>
<dbReference type="Proteomes" id="UP000189452">
    <property type="component" value="Chromosome"/>
</dbReference>
<dbReference type="PROSITE" id="PS50977">
    <property type="entry name" value="HTH_TETR_2"/>
    <property type="match status" value="1"/>
</dbReference>
<evidence type="ECO:0000313" key="19">
    <source>
        <dbReference type="Proteomes" id="UP000050139"/>
    </source>
</evidence>
<evidence type="ECO:0000313" key="14">
    <source>
        <dbReference type="EMBL" id="VCU48556.1"/>
    </source>
</evidence>
<keyword evidence="1" id="KW-0805">Transcription regulation</keyword>
<evidence type="ECO:0000313" key="21">
    <source>
        <dbReference type="Proteomes" id="UP000256381"/>
    </source>
</evidence>
<keyword evidence="3" id="KW-0804">Transcription</keyword>
<dbReference type="EMBL" id="CHKL01000064">
    <property type="protein sequence ID" value="COV89845.1"/>
    <property type="molecule type" value="Genomic_DNA"/>
</dbReference>
<evidence type="ECO:0000313" key="12">
    <source>
        <dbReference type="EMBL" id="OMH58203.1"/>
    </source>
</evidence>
<dbReference type="Proteomes" id="UP000049023">
    <property type="component" value="Unassembled WGS sequence"/>
</dbReference>
<evidence type="ECO:0000259" key="5">
    <source>
        <dbReference type="PROSITE" id="PS50977"/>
    </source>
</evidence>
<evidence type="ECO:0000313" key="8">
    <source>
        <dbReference type="EMBL" id="CLW77029.1"/>
    </source>
</evidence>
<dbReference type="Proteomes" id="UP000050139">
    <property type="component" value="Unassembled WGS sequence"/>
</dbReference>
<dbReference type="OMA" id="AWFAMHR"/>
<dbReference type="EMBL" id="CSAJ01000035">
    <property type="protein sequence ID" value="COV56091.1"/>
    <property type="molecule type" value="Genomic_DNA"/>
</dbReference>
<evidence type="ECO:0000313" key="22">
    <source>
        <dbReference type="Proteomes" id="UP000300237"/>
    </source>
</evidence>
<reference evidence="11 23" key="8">
    <citation type="submission" date="2021-03" db="EMBL/GenBank/DDBJ databases">
        <title>Whole Genome Sequencing of Mycobacterium tuberculosis clinical isolates from Arunachal Pradesh, India.</title>
        <authorList>
            <person name="Singh S."/>
            <person name="Mudliar S.R."/>
            <person name="Kulsum U."/>
            <person name="Rufai S.B."/>
            <person name="Singh P.K."/>
            <person name="Umpo M."/>
            <person name="Nyori M."/>
        </authorList>
    </citation>
    <scope>NUCLEOTIDE SEQUENCE [LARGE SCALE GENOMIC DNA]</scope>
    <source>
        <strain evidence="11 23">OMICS/BPL/0142/20/SP</strain>
    </source>
</reference>
<dbReference type="PANTHER" id="PTHR30055">
    <property type="entry name" value="HTH-TYPE TRANSCRIPTIONAL REGULATOR RUTR"/>
    <property type="match status" value="1"/>
</dbReference>
<dbReference type="EMBL" id="JAGIZI010000001">
    <property type="protein sequence ID" value="MBP0681547.1"/>
    <property type="molecule type" value="Genomic_DNA"/>
</dbReference>
<evidence type="ECO:0000313" key="10">
    <source>
        <dbReference type="EMBL" id="COV89845.1"/>
    </source>
</evidence>
<dbReference type="Pfam" id="PF00440">
    <property type="entry name" value="TetR_N"/>
    <property type="match status" value="1"/>
</dbReference>
<organism evidence="12 20">
    <name type="scientific">Mycobacterium tuberculosis</name>
    <dbReference type="NCBI Taxonomy" id="1773"/>
    <lineage>
        <taxon>Bacteria</taxon>
        <taxon>Bacillati</taxon>
        <taxon>Actinomycetota</taxon>
        <taxon>Actinomycetes</taxon>
        <taxon>Mycobacteriales</taxon>
        <taxon>Mycobacteriaceae</taxon>
        <taxon>Mycobacterium</taxon>
        <taxon>Mycobacterium tuberculosis complex</taxon>
    </lineage>
</organism>
<reference evidence="12 20" key="3">
    <citation type="submission" date="2016-04" db="EMBL/GenBank/DDBJ databases">
        <authorList>
            <person name="Bigi M."/>
            <person name="Bigi F."/>
            <person name="Soria M.A."/>
        </authorList>
    </citation>
    <scope>NUCLEOTIDE SEQUENCE [LARGE SCALE GENOMIC DNA]</scope>
    <source>
        <strain evidence="12 20">6548</strain>
    </source>
</reference>
<accession>A0A045ISS5</accession>
<evidence type="ECO:0000313" key="11">
    <source>
        <dbReference type="EMBL" id="MBP0681547.1"/>
    </source>
</evidence>
<evidence type="ECO:0000256" key="3">
    <source>
        <dbReference type="ARBA" id="ARBA00023163"/>
    </source>
</evidence>
<dbReference type="GO" id="GO:0000976">
    <property type="term" value="F:transcription cis-regulatory region binding"/>
    <property type="evidence" value="ECO:0007669"/>
    <property type="project" value="TreeGrafter"/>
</dbReference>
<evidence type="ECO:0000256" key="2">
    <source>
        <dbReference type="ARBA" id="ARBA00023125"/>
    </source>
</evidence>
<evidence type="ECO:0000256" key="1">
    <source>
        <dbReference type="ARBA" id="ARBA00023015"/>
    </source>
</evidence>
<name>A0A045ISS5_MYCTX</name>